<evidence type="ECO:0000259" key="2">
    <source>
        <dbReference type="Pfam" id="PF01882"/>
    </source>
</evidence>
<dbReference type="AlphaFoldDB" id="A0A256IJA2"/>
<dbReference type="PANTHER" id="PTHR33608">
    <property type="entry name" value="BLL2464 PROTEIN"/>
    <property type="match status" value="1"/>
</dbReference>
<evidence type="ECO:0000313" key="3">
    <source>
        <dbReference type="EMBL" id="OYR56615.1"/>
    </source>
</evidence>
<sequence>MEVTSRWWATAGAGLVLVAIGIVAERPILLVAAAGVGSWLVGVAVATSRVFARVADRIAIDHAVSTTDTFVERDVSVTLAVRRSSTTMPVPLSVRAGVPVGADRGTADGAVSLGSDDTEGDAEFDVSFPVAGRFSFPTPTVRMSDPTGLYRATFDRGPRPTVTVRSQPLDVHVGRGGEAIRNAYGDHESDRPGPGVTTQEIRRYVPGDDLRRIDWKATARLADVYVRETQGETDRRTSLIVDHRGRMSAGATNETMLDHAREVAIGVVRTAADRRDPLALETVGDGGVTGTVRSSTTTRAYALAESTLYDLEPTAGAVGSDARSPSRAKEIAGRIAGDDDFARVLDAYVGDPIQYVRRIRDDPLLGSVRRVLSRNEELGLTVIVTSDDEPVRLREAITTVVGGGGRVLVFITPRCLFESTDLAALNDVYDRYLEFERFRRDLDAHPRVTALEIAPESRIDAVLAHRRDAPTAVR</sequence>
<organism evidence="3 4">
    <name type="scientific">Halorubrum halodurans</name>
    <dbReference type="NCBI Taxonomy" id="1383851"/>
    <lineage>
        <taxon>Archaea</taxon>
        <taxon>Methanobacteriati</taxon>
        <taxon>Methanobacteriota</taxon>
        <taxon>Stenosarchaea group</taxon>
        <taxon>Halobacteria</taxon>
        <taxon>Halobacteriales</taxon>
        <taxon>Haloferacaceae</taxon>
        <taxon>Halorubrum</taxon>
    </lineage>
</organism>
<evidence type="ECO:0000256" key="1">
    <source>
        <dbReference type="SAM" id="Phobius"/>
    </source>
</evidence>
<name>A0A256IJA2_9EURY</name>
<feature type="transmembrane region" description="Helical" evidence="1">
    <location>
        <begin position="7"/>
        <end position="24"/>
    </location>
</feature>
<keyword evidence="1" id="KW-0472">Membrane</keyword>
<protein>
    <submittedName>
        <fullName evidence="3">DUF58 domain-containing protein</fullName>
    </submittedName>
</protein>
<dbReference type="Proteomes" id="UP000216308">
    <property type="component" value="Unassembled WGS sequence"/>
</dbReference>
<proteinExistence type="predicted"/>
<accession>A0A256IJA2</accession>
<dbReference type="RefSeq" id="WP_094531868.1">
    <property type="nucleotide sequence ID" value="NZ_NHPJ01000082.1"/>
</dbReference>
<dbReference type="EMBL" id="NHPJ01000082">
    <property type="protein sequence ID" value="OYR56615.1"/>
    <property type="molecule type" value="Genomic_DNA"/>
</dbReference>
<gene>
    <name evidence="3" type="ORF">DJ70_08260</name>
</gene>
<dbReference type="Pfam" id="PF01882">
    <property type="entry name" value="DUF58"/>
    <property type="match status" value="1"/>
</dbReference>
<keyword evidence="1" id="KW-1133">Transmembrane helix</keyword>
<feature type="domain" description="DUF58" evidence="2">
    <location>
        <begin position="200"/>
        <end position="285"/>
    </location>
</feature>
<comment type="caution">
    <text evidence="3">The sequence shown here is derived from an EMBL/GenBank/DDBJ whole genome shotgun (WGS) entry which is preliminary data.</text>
</comment>
<dbReference type="InterPro" id="IPR002881">
    <property type="entry name" value="DUF58"/>
</dbReference>
<dbReference type="PANTHER" id="PTHR33608:SF6">
    <property type="entry name" value="BLL2464 PROTEIN"/>
    <property type="match status" value="1"/>
</dbReference>
<keyword evidence="1" id="KW-0812">Transmembrane</keyword>
<dbReference type="OrthoDB" id="31512at2157"/>
<reference evidence="3 4" key="1">
    <citation type="journal article" date="2014" name="Front. Microbiol.">
        <title>Population and genomic analysis of the genus Halorubrum.</title>
        <authorList>
            <person name="Fullmer M.S."/>
            <person name="Soucy S.M."/>
            <person name="Swithers K.S."/>
            <person name="Makkay A.M."/>
            <person name="Wheeler R."/>
            <person name="Ventosa A."/>
            <person name="Gogarten J.P."/>
            <person name="Papke R.T."/>
        </authorList>
    </citation>
    <scope>NUCLEOTIDE SEQUENCE [LARGE SCALE GENOMIC DNA]</scope>
    <source>
        <strain evidence="3 4">Cb34</strain>
    </source>
</reference>
<keyword evidence="4" id="KW-1185">Reference proteome</keyword>
<feature type="transmembrane region" description="Helical" evidence="1">
    <location>
        <begin position="30"/>
        <end position="52"/>
    </location>
</feature>
<evidence type="ECO:0000313" key="4">
    <source>
        <dbReference type="Proteomes" id="UP000216308"/>
    </source>
</evidence>